<evidence type="ECO:0000313" key="2">
    <source>
        <dbReference type="EMBL" id="WIT13458.1"/>
    </source>
</evidence>
<sequence length="285" mass="28740">MSMHARAAACLLAGAALGAQASEPCGTLHSLATHAGTSARYALAMPAGARPPLTTLVLLAGGSGHVDLDERSACARALKGNALVRSQPLFVAAGFATVVLDAPSDQHGEDGLAGFRSAPAHAQDLALLIAALRQRMGGGPVWLVGTSRGTISAANAAARLSPEAGPDGLVLSSALMAGQPGARKPWVAQSVFDLPLQAIRQPLLLIAHEGDSCPRSPPALMPRLAEQAVAAARVQQVLLRGGPGAAAGSDACEGRAPHGFVGQEAELVQAVRQFIVDAGGQRAAP</sequence>
<dbReference type="Proteomes" id="UP001177769">
    <property type="component" value="Chromosome"/>
</dbReference>
<organism evidence="2 3">
    <name type="scientific">Paucibacter sediminis</name>
    <dbReference type="NCBI Taxonomy" id="3019553"/>
    <lineage>
        <taxon>Bacteria</taxon>
        <taxon>Pseudomonadati</taxon>
        <taxon>Pseudomonadota</taxon>
        <taxon>Betaproteobacteria</taxon>
        <taxon>Burkholderiales</taxon>
        <taxon>Sphaerotilaceae</taxon>
        <taxon>Roseateles</taxon>
    </lineage>
</organism>
<evidence type="ECO:0000313" key="3">
    <source>
        <dbReference type="Proteomes" id="UP001177769"/>
    </source>
</evidence>
<keyword evidence="3" id="KW-1185">Reference proteome</keyword>
<dbReference type="AlphaFoldDB" id="A0AA95NJF2"/>
<gene>
    <name evidence="2" type="ORF">PFX98_07550</name>
</gene>
<feature type="signal peptide" evidence="1">
    <location>
        <begin position="1"/>
        <end position="21"/>
    </location>
</feature>
<dbReference type="SUPFAM" id="SSF53474">
    <property type="entry name" value="alpha/beta-Hydrolases"/>
    <property type="match status" value="1"/>
</dbReference>
<dbReference type="EMBL" id="CP116346">
    <property type="protein sequence ID" value="WIT13458.1"/>
    <property type="molecule type" value="Genomic_DNA"/>
</dbReference>
<proteinExistence type="predicted"/>
<dbReference type="Gene3D" id="3.40.50.1820">
    <property type="entry name" value="alpha/beta hydrolase"/>
    <property type="match status" value="1"/>
</dbReference>
<dbReference type="KEGG" id="pais:PFX98_07550"/>
<dbReference type="InterPro" id="IPR029058">
    <property type="entry name" value="AB_hydrolase_fold"/>
</dbReference>
<accession>A0AA95NJF2</accession>
<feature type="chain" id="PRO_5041740660" evidence="1">
    <location>
        <begin position="22"/>
        <end position="285"/>
    </location>
</feature>
<keyword evidence="1" id="KW-0732">Signal</keyword>
<dbReference type="RefSeq" id="WP_285234573.1">
    <property type="nucleotide sequence ID" value="NZ_CP116346.1"/>
</dbReference>
<keyword evidence="2" id="KW-0378">Hydrolase</keyword>
<evidence type="ECO:0000256" key="1">
    <source>
        <dbReference type="SAM" id="SignalP"/>
    </source>
</evidence>
<reference evidence="2" key="1">
    <citation type="submission" date="2023-01" db="EMBL/GenBank/DDBJ databases">
        <title>Whole genome sequence of Paucibacter sp. S2-9 isolated from pond sediment.</title>
        <authorList>
            <person name="Jung J.Y."/>
        </authorList>
    </citation>
    <scope>NUCLEOTIDE SEQUENCE</scope>
    <source>
        <strain evidence="2">S2-9</strain>
    </source>
</reference>
<name>A0AA95NJF2_9BURK</name>
<protein>
    <submittedName>
        <fullName evidence="2">Alpha/beta hydrolase</fullName>
    </submittedName>
</protein>
<dbReference type="GO" id="GO:0016787">
    <property type="term" value="F:hydrolase activity"/>
    <property type="evidence" value="ECO:0007669"/>
    <property type="project" value="UniProtKB-KW"/>
</dbReference>